<keyword evidence="1" id="KW-0175">Coiled coil</keyword>
<evidence type="ECO:0000313" key="4">
    <source>
        <dbReference type="Proteomes" id="UP000294933"/>
    </source>
</evidence>
<protein>
    <submittedName>
        <fullName evidence="3">Uncharacterized protein</fullName>
    </submittedName>
</protein>
<sequence>MNSNGDHGDTSHNSAWHSIRPWSPRFVLTVREITSVSATFLLSSTLTVNGHSDPSLASLGLTSASDDDDDDEDTGDDERLISETLGKGLSVNVNGAPWKRVLMRMDEDGDEAIIILFGLMPGRQYDIELGIVFGEGEEVIRGQMTTQPKEEHTTSTPPTADEESSSPPPSSSPPHQHTHQPTIEDRLAQLRHQLSQLAIERELLTQQLKSARKDSQKADASLRSEIDVLKRGAEKYAPAEHRARQKVLALQEAVKQASAAAAETEDLVRKLEEEGGEVT</sequence>
<gene>
    <name evidence="3" type="ORF">BD410DRAFT_99068</name>
</gene>
<reference evidence="3 4" key="1">
    <citation type="submission" date="2018-06" db="EMBL/GenBank/DDBJ databases">
        <title>A transcriptomic atlas of mushroom development highlights an independent origin of complex multicellularity.</title>
        <authorList>
            <consortium name="DOE Joint Genome Institute"/>
            <person name="Krizsan K."/>
            <person name="Almasi E."/>
            <person name="Merenyi Z."/>
            <person name="Sahu N."/>
            <person name="Viragh M."/>
            <person name="Koszo T."/>
            <person name="Mondo S."/>
            <person name="Kiss B."/>
            <person name="Balint B."/>
            <person name="Kues U."/>
            <person name="Barry K."/>
            <person name="Hegedus J.C."/>
            <person name="Henrissat B."/>
            <person name="Johnson J."/>
            <person name="Lipzen A."/>
            <person name="Ohm R."/>
            <person name="Nagy I."/>
            <person name="Pangilinan J."/>
            <person name="Yan J."/>
            <person name="Xiong Y."/>
            <person name="Grigoriev I.V."/>
            <person name="Hibbett D.S."/>
            <person name="Nagy L.G."/>
        </authorList>
    </citation>
    <scope>NUCLEOTIDE SEQUENCE [LARGE SCALE GENOMIC DNA]</scope>
    <source>
        <strain evidence="3 4">SZMC22713</strain>
    </source>
</reference>
<name>A0A4Y7QBA7_9AGAM</name>
<dbReference type="STRING" id="50990.A0A4Y7QBA7"/>
<feature type="coiled-coil region" evidence="1">
    <location>
        <begin position="187"/>
        <end position="214"/>
    </location>
</feature>
<dbReference type="AlphaFoldDB" id="A0A4Y7QBA7"/>
<dbReference type="VEuPathDB" id="FungiDB:BD410DRAFT_99068"/>
<keyword evidence="4" id="KW-1185">Reference proteome</keyword>
<feature type="region of interest" description="Disordered" evidence="2">
    <location>
        <begin position="258"/>
        <end position="279"/>
    </location>
</feature>
<accession>A0A4Y7QBA7</accession>
<dbReference type="Proteomes" id="UP000294933">
    <property type="component" value="Unassembled WGS sequence"/>
</dbReference>
<evidence type="ECO:0000256" key="1">
    <source>
        <dbReference type="SAM" id="Coils"/>
    </source>
</evidence>
<dbReference type="OrthoDB" id="2596255at2759"/>
<evidence type="ECO:0000313" key="3">
    <source>
        <dbReference type="EMBL" id="TDL24656.1"/>
    </source>
</evidence>
<proteinExistence type="predicted"/>
<organism evidence="3 4">
    <name type="scientific">Rickenella mellea</name>
    <dbReference type="NCBI Taxonomy" id="50990"/>
    <lineage>
        <taxon>Eukaryota</taxon>
        <taxon>Fungi</taxon>
        <taxon>Dikarya</taxon>
        <taxon>Basidiomycota</taxon>
        <taxon>Agaricomycotina</taxon>
        <taxon>Agaricomycetes</taxon>
        <taxon>Hymenochaetales</taxon>
        <taxon>Rickenellaceae</taxon>
        <taxon>Rickenella</taxon>
    </lineage>
</organism>
<dbReference type="EMBL" id="ML170166">
    <property type="protein sequence ID" value="TDL24656.1"/>
    <property type="molecule type" value="Genomic_DNA"/>
</dbReference>
<feature type="region of interest" description="Disordered" evidence="2">
    <location>
        <begin position="143"/>
        <end position="181"/>
    </location>
</feature>
<evidence type="ECO:0000256" key="2">
    <source>
        <dbReference type="SAM" id="MobiDB-lite"/>
    </source>
</evidence>